<protein>
    <submittedName>
        <fullName evidence="11">Uncharacterized protein</fullName>
    </submittedName>
</protein>
<feature type="transmembrane region" description="Helical" evidence="10">
    <location>
        <begin position="160"/>
        <end position="183"/>
    </location>
</feature>
<dbReference type="PANTHER" id="PTHR12120:SF8">
    <property type="entry name" value="TUMOR NECROSIS FACTOR RECEPTOR SUPERFAMILY MEMBER 27"/>
    <property type="match status" value="1"/>
</dbReference>
<dbReference type="GO" id="GO:0046330">
    <property type="term" value="P:positive regulation of JNK cascade"/>
    <property type="evidence" value="ECO:0007669"/>
    <property type="project" value="InterPro"/>
</dbReference>
<evidence type="ECO:0000256" key="9">
    <source>
        <dbReference type="SAM" id="MobiDB-lite"/>
    </source>
</evidence>
<keyword evidence="5 10" id="KW-0472">Membrane</keyword>
<dbReference type="AlphaFoldDB" id="A0A835ZJ16"/>
<evidence type="ECO:0000256" key="7">
    <source>
        <dbReference type="ARBA" id="ARBA00023170"/>
    </source>
</evidence>
<sequence>MRKTAEKNTSSGNRVVWSYYLNAVLIFKVMKMGNFKASDEFIFMAKAFPPWIAKKMSTGTNGDGVSLANCVDLDKSSPRIVVMERVEMHTAQPALPADTKAAGDTIDVRLASPVLLSIVSRRPIVQPPLMPSVGTVCPGAFQLSLVKADVPTVSPKEATLVALVSSLLVVFTLAFLGLFFLYCKQFFNRHCQRGPAAPLRVAPTFGFLSPSGFLFQVAGGSLQYEAGKTAEEESLFPIPPAQKTSPESPLSESIFETQPLNSILDDNGSSTHGFPIQESFTLASCASESHSHWVHTPVECTELDLRKFSSSASYTRAETLEGNPAESSGDRPELTVLFEVLSP</sequence>
<feature type="region of interest" description="Disordered" evidence="9">
    <location>
        <begin position="315"/>
        <end position="335"/>
    </location>
</feature>
<dbReference type="InterPro" id="IPR022319">
    <property type="entry name" value="TNFR_27"/>
</dbReference>
<dbReference type="InterPro" id="IPR047526">
    <property type="entry name" value="TNR19/27/EDAR"/>
</dbReference>
<proteinExistence type="predicted"/>
<evidence type="ECO:0000256" key="2">
    <source>
        <dbReference type="ARBA" id="ARBA00022692"/>
    </source>
</evidence>
<keyword evidence="7" id="KW-0675">Receptor</keyword>
<evidence type="ECO:0000256" key="4">
    <source>
        <dbReference type="ARBA" id="ARBA00022989"/>
    </source>
</evidence>
<keyword evidence="8" id="KW-0325">Glycoprotein</keyword>
<reference evidence="11 12" key="1">
    <citation type="submission" date="2020-12" db="EMBL/GenBank/DDBJ databases">
        <title>De novo assembly of Tibetan sheep genome.</title>
        <authorList>
            <person name="Li X."/>
        </authorList>
    </citation>
    <scope>NUCLEOTIDE SEQUENCE [LARGE SCALE GENOMIC DNA]</scope>
    <source>
        <tissue evidence="11">Heart</tissue>
    </source>
</reference>
<dbReference type="Proteomes" id="UP000664991">
    <property type="component" value="Unassembled WGS sequence"/>
</dbReference>
<dbReference type="GO" id="GO:0005031">
    <property type="term" value="F:tumor necrosis factor receptor activity"/>
    <property type="evidence" value="ECO:0007669"/>
    <property type="project" value="InterPro"/>
</dbReference>
<organism evidence="11 12">
    <name type="scientific">Ovis aries</name>
    <name type="common">Sheep</name>
    <dbReference type="NCBI Taxonomy" id="9940"/>
    <lineage>
        <taxon>Eukaryota</taxon>
        <taxon>Metazoa</taxon>
        <taxon>Chordata</taxon>
        <taxon>Craniata</taxon>
        <taxon>Vertebrata</taxon>
        <taxon>Euteleostomi</taxon>
        <taxon>Mammalia</taxon>
        <taxon>Eutheria</taxon>
        <taxon>Laurasiatheria</taxon>
        <taxon>Artiodactyla</taxon>
        <taxon>Ruminantia</taxon>
        <taxon>Pecora</taxon>
        <taxon>Bovidae</taxon>
        <taxon>Caprinae</taxon>
        <taxon>Ovis</taxon>
    </lineage>
</organism>
<dbReference type="GO" id="GO:0005886">
    <property type="term" value="C:plasma membrane"/>
    <property type="evidence" value="ECO:0007669"/>
    <property type="project" value="InterPro"/>
</dbReference>
<dbReference type="PANTHER" id="PTHR12120">
    <property type="entry name" value="TNFR-CYS DOMAIN-CONTAINING PROTEIN"/>
    <property type="match status" value="1"/>
</dbReference>
<keyword evidence="2 10" id="KW-0812">Transmembrane</keyword>
<evidence type="ECO:0000256" key="1">
    <source>
        <dbReference type="ARBA" id="ARBA00004167"/>
    </source>
</evidence>
<keyword evidence="3" id="KW-0677">Repeat</keyword>
<name>A0A835ZJ16_SHEEP</name>
<evidence type="ECO:0000256" key="5">
    <source>
        <dbReference type="ARBA" id="ARBA00023136"/>
    </source>
</evidence>
<evidence type="ECO:0000256" key="8">
    <source>
        <dbReference type="ARBA" id="ARBA00023180"/>
    </source>
</evidence>
<evidence type="ECO:0000256" key="3">
    <source>
        <dbReference type="ARBA" id="ARBA00022737"/>
    </source>
</evidence>
<dbReference type="EMBL" id="JAEMGP010000027">
    <property type="protein sequence ID" value="KAG5193681.1"/>
    <property type="molecule type" value="Genomic_DNA"/>
</dbReference>
<keyword evidence="6" id="KW-1015">Disulfide bond</keyword>
<evidence type="ECO:0000313" key="11">
    <source>
        <dbReference type="EMBL" id="KAG5193681.1"/>
    </source>
</evidence>
<dbReference type="PRINTS" id="PR01973">
    <property type="entry name" value="TNFACTORR27"/>
</dbReference>
<evidence type="ECO:0000256" key="6">
    <source>
        <dbReference type="ARBA" id="ARBA00023157"/>
    </source>
</evidence>
<gene>
    <name evidence="11" type="ORF">JEQ12_020042</name>
</gene>
<evidence type="ECO:0000313" key="12">
    <source>
        <dbReference type="Proteomes" id="UP000664991"/>
    </source>
</evidence>
<evidence type="ECO:0000256" key="10">
    <source>
        <dbReference type="SAM" id="Phobius"/>
    </source>
</evidence>
<dbReference type="GO" id="GO:0043123">
    <property type="term" value="P:positive regulation of canonical NF-kappaB signal transduction"/>
    <property type="evidence" value="ECO:0007669"/>
    <property type="project" value="InterPro"/>
</dbReference>
<accession>A0A835ZJ16</accession>
<comment type="caution">
    <text evidence="11">The sequence shown here is derived from an EMBL/GenBank/DDBJ whole genome shotgun (WGS) entry which is preliminary data.</text>
</comment>
<keyword evidence="4 10" id="KW-1133">Transmembrane helix</keyword>
<comment type="subcellular location">
    <subcellularLocation>
        <location evidence="1">Membrane</location>
        <topology evidence="1">Single-pass membrane protein</topology>
    </subcellularLocation>
</comment>